<name>A0A8H4RLG0_9HELO</name>
<gene>
    <name evidence="1" type="ORF">G7Y89_g5955</name>
</gene>
<dbReference type="Proteomes" id="UP000566819">
    <property type="component" value="Unassembled WGS sequence"/>
</dbReference>
<dbReference type="EMBL" id="JAAMPI010000371">
    <property type="protein sequence ID" value="KAF4632177.1"/>
    <property type="molecule type" value="Genomic_DNA"/>
</dbReference>
<evidence type="ECO:0000313" key="2">
    <source>
        <dbReference type="Proteomes" id="UP000566819"/>
    </source>
</evidence>
<proteinExistence type="predicted"/>
<organism evidence="1 2">
    <name type="scientific">Cudoniella acicularis</name>
    <dbReference type="NCBI Taxonomy" id="354080"/>
    <lineage>
        <taxon>Eukaryota</taxon>
        <taxon>Fungi</taxon>
        <taxon>Dikarya</taxon>
        <taxon>Ascomycota</taxon>
        <taxon>Pezizomycotina</taxon>
        <taxon>Leotiomycetes</taxon>
        <taxon>Helotiales</taxon>
        <taxon>Tricladiaceae</taxon>
        <taxon>Cudoniella</taxon>
    </lineage>
</organism>
<evidence type="ECO:0000313" key="1">
    <source>
        <dbReference type="EMBL" id="KAF4632177.1"/>
    </source>
</evidence>
<comment type="caution">
    <text evidence="1">The sequence shown here is derived from an EMBL/GenBank/DDBJ whole genome shotgun (WGS) entry which is preliminary data.</text>
</comment>
<dbReference type="OrthoDB" id="3540796at2759"/>
<dbReference type="AlphaFoldDB" id="A0A8H4RLG0"/>
<sequence>MDTNSAPMYSIISKNSAKPQLHSEDLAENPIAEGVLSKAPTIMGESSATKPAVDIPTKDLEETSQCITKSSKLEPQAGRKLNDLAGIESKIDEIPIQLALLAAYNQSLHNERLQLILEKVDGSFDLEDPFPISHLFDFNIAGFFSWISETSKRPLESLNCITITFIFVSDAYGPFIIHKGEDEHWGKLKENAPTCGTSLRSIEYYFMVTLCSSDTVPGSPHPSDLEARPRKPHYSLLKQPEPALTTSPDDHEHNKLEDISAAPKHAGRVANWNFLGTFSWTKAENYLEERDSISSS</sequence>
<reference evidence="1 2" key="1">
    <citation type="submission" date="2020-03" db="EMBL/GenBank/DDBJ databases">
        <title>Draft Genome Sequence of Cudoniella acicularis.</title>
        <authorList>
            <person name="Buettner E."/>
            <person name="Kellner H."/>
        </authorList>
    </citation>
    <scope>NUCLEOTIDE SEQUENCE [LARGE SCALE GENOMIC DNA]</scope>
    <source>
        <strain evidence="1 2">DSM 108380</strain>
    </source>
</reference>
<protein>
    <submittedName>
        <fullName evidence="1">Uncharacterized protein</fullName>
    </submittedName>
</protein>
<accession>A0A8H4RLG0</accession>
<keyword evidence="2" id="KW-1185">Reference proteome</keyword>